<sequence>MTILLIRGDSYEKLKNALADVDRHAELTIIGKPKIIVPEAADEILSHILGEVKKPCKTACLAKIAEKAPKAIDRIRKIHPPAHIVVISERYGDIYYKLLDDFPKLPVLKGYYKSKKKDKKKKK</sequence>
<comment type="caution">
    <text evidence="1">The sequence shown here is derived from an EMBL/GenBank/DDBJ whole genome shotgun (WGS) entry which is preliminary data.</text>
</comment>
<dbReference type="RefSeq" id="WP_010870463.1">
    <property type="nucleotide sequence ID" value="NC_000909.1"/>
</dbReference>
<dbReference type="InterPro" id="IPR016192">
    <property type="entry name" value="APOBEC/CMP_deaminase_Zn-bd"/>
</dbReference>
<proteinExistence type="predicted"/>
<dbReference type="Pfam" id="PF04009">
    <property type="entry name" value="DUF356"/>
    <property type="match status" value="1"/>
</dbReference>
<dbReference type="GO" id="GO:0016787">
    <property type="term" value="F:hydrolase activity"/>
    <property type="evidence" value="ECO:0007669"/>
    <property type="project" value="InterPro"/>
</dbReference>
<dbReference type="EMBL" id="DUJR01000023">
    <property type="protein sequence ID" value="HII59802.1"/>
    <property type="molecule type" value="Genomic_DNA"/>
</dbReference>
<dbReference type="InterPro" id="IPR007154">
    <property type="entry name" value="DUF356"/>
</dbReference>
<gene>
    <name evidence="1" type="ORF">HA335_04370</name>
</gene>
<dbReference type="PROSITE" id="PS00903">
    <property type="entry name" value="CYT_DCMP_DEAMINASES_1"/>
    <property type="match status" value="1"/>
</dbReference>
<dbReference type="AlphaFoldDB" id="A0A832SKR0"/>
<dbReference type="SMR" id="A0A832SKR0"/>
<dbReference type="PIRSF" id="PIRSF006606">
    <property type="entry name" value="UCP006606"/>
    <property type="match status" value="1"/>
</dbReference>
<accession>A0A832SKR0</accession>
<reference evidence="1" key="1">
    <citation type="journal article" date="2020" name="bioRxiv">
        <title>A rank-normalized archaeal taxonomy based on genome phylogeny resolves widespread incomplete and uneven classifications.</title>
        <authorList>
            <person name="Rinke C."/>
            <person name="Chuvochina M."/>
            <person name="Mussig A.J."/>
            <person name="Chaumeil P.-A."/>
            <person name="Waite D.W."/>
            <person name="Whitman W.B."/>
            <person name="Parks D.H."/>
            <person name="Hugenholtz P."/>
        </authorList>
    </citation>
    <scope>NUCLEOTIDE SEQUENCE</scope>
    <source>
        <strain evidence="1">UBA8849</strain>
    </source>
</reference>
<organism evidence="1 2">
    <name type="scientific">Methanocaldococcus jannaschii</name>
    <dbReference type="NCBI Taxonomy" id="2190"/>
    <lineage>
        <taxon>Archaea</taxon>
        <taxon>Methanobacteriati</taxon>
        <taxon>Methanobacteriota</taxon>
        <taxon>Methanomada group</taxon>
        <taxon>Methanococci</taxon>
        <taxon>Methanococcales</taxon>
        <taxon>Methanocaldococcaceae</taxon>
        <taxon>Methanocaldococcus</taxon>
    </lineage>
</organism>
<dbReference type="GO" id="GO:0008270">
    <property type="term" value="F:zinc ion binding"/>
    <property type="evidence" value="ECO:0007669"/>
    <property type="project" value="InterPro"/>
</dbReference>
<dbReference type="Proteomes" id="UP000645676">
    <property type="component" value="Unassembled WGS sequence"/>
</dbReference>
<protein>
    <submittedName>
        <fullName evidence="1">DUF356 domain-containing protein</fullName>
    </submittedName>
</protein>
<evidence type="ECO:0000313" key="1">
    <source>
        <dbReference type="EMBL" id="HII59802.1"/>
    </source>
</evidence>
<evidence type="ECO:0000313" key="2">
    <source>
        <dbReference type="Proteomes" id="UP000645676"/>
    </source>
</evidence>
<dbReference type="OMA" id="PAHIIVI"/>
<name>A0A832SKR0_9EURY</name>